<evidence type="ECO:0000259" key="10">
    <source>
        <dbReference type="PROSITE" id="PS50112"/>
    </source>
</evidence>
<evidence type="ECO:0000256" key="3">
    <source>
        <dbReference type="ARBA" id="ARBA00022553"/>
    </source>
</evidence>
<keyword evidence="8" id="KW-0902">Two-component regulatory system</keyword>
<evidence type="ECO:0000256" key="2">
    <source>
        <dbReference type="ARBA" id="ARBA00012438"/>
    </source>
</evidence>
<keyword evidence="3" id="KW-0597">Phosphoprotein</keyword>
<sequence length="354" mass="40963">MERQLTTTKDPTSVKEFFISSLAEADENIVLTILDENGIYKYVSPNIERLLGYPPTFFGDKHCNYLIHPEDWHDWMINETQNYQRYSFIQYRMITHSNVEIWVESLFIIVPSATIREYVILSREITKRKQMEDALIQNEKLAAIGKLAAGIAHDIRNPLTSLKGFLDLMISGIQDPIYLQIMKTEIERIELTTNELMLLAKPSKKEVMRFDIQQIIRDTLMLLDTEAFKQQVQFRSDFHETPVYINGDPYQIKQVMINFVKNAIEAMMKKGVIEISVTQLEEACQVKIKDEGCGLTKEELNQIGRPFYTSKEQGNGLGLMMCEYILRNHKGFMSFSSEKNKGTTVTIQLPLSHK</sequence>
<dbReference type="InterPro" id="IPR036097">
    <property type="entry name" value="HisK_dim/P_sf"/>
</dbReference>
<evidence type="ECO:0000256" key="4">
    <source>
        <dbReference type="ARBA" id="ARBA00022679"/>
    </source>
</evidence>
<evidence type="ECO:0000256" key="7">
    <source>
        <dbReference type="ARBA" id="ARBA00022840"/>
    </source>
</evidence>
<dbReference type="PRINTS" id="PR00344">
    <property type="entry name" value="BCTRLSENSOR"/>
</dbReference>
<dbReference type="Pfam" id="PF00512">
    <property type="entry name" value="HisKA"/>
    <property type="match status" value="1"/>
</dbReference>
<feature type="domain" description="PAS" evidence="10">
    <location>
        <begin position="31"/>
        <end position="71"/>
    </location>
</feature>
<protein>
    <recommendedName>
        <fullName evidence="2">histidine kinase</fullName>
        <ecNumber evidence="2">2.7.13.3</ecNumber>
    </recommendedName>
</protein>
<dbReference type="InterPro" id="IPR013655">
    <property type="entry name" value="PAS_fold_3"/>
</dbReference>
<dbReference type="InterPro" id="IPR005467">
    <property type="entry name" value="His_kinase_dom"/>
</dbReference>
<dbReference type="PANTHER" id="PTHR43065:SF10">
    <property type="entry name" value="PEROXIDE STRESS-ACTIVATED HISTIDINE KINASE MAK3"/>
    <property type="match status" value="1"/>
</dbReference>
<accession>A0ABU8HIZ0</accession>
<evidence type="ECO:0000259" key="9">
    <source>
        <dbReference type="PROSITE" id="PS50109"/>
    </source>
</evidence>
<dbReference type="InterPro" id="IPR035965">
    <property type="entry name" value="PAS-like_dom_sf"/>
</dbReference>
<dbReference type="SUPFAM" id="SSF47384">
    <property type="entry name" value="Homodimeric domain of signal transducing histidine kinase"/>
    <property type="match status" value="1"/>
</dbReference>
<evidence type="ECO:0000313" key="11">
    <source>
        <dbReference type="EMBL" id="MEI5909257.1"/>
    </source>
</evidence>
<feature type="domain" description="Histidine kinase" evidence="9">
    <location>
        <begin position="150"/>
        <end position="353"/>
    </location>
</feature>
<dbReference type="CDD" id="cd00130">
    <property type="entry name" value="PAS"/>
    <property type="match status" value="1"/>
</dbReference>
<dbReference type="Gene3D" id="3.30.450.20">
    <property type="entry name" value="PAS domain"/>
    <property type="match status" value="1"/>
</dbReference>
<dbReference type="Gene3D" id="3.30.565.10">
    <property type="entry name" value="Histidine kinase-like ATPase, C-terminal domain"/>
    <property type="match status" value="1"/>
</dbReference>
<evidence type="ECO:0000256" key="1">
    <source>
        <dbReference type="ARBA" id="ARBA00000085"/>
    </source>
</evidence>
<dbReference type="SUPFAM" id="SSF55785">
    <property type="entry name" value="PYP-like sensor domain (PAS domain)"/>
    <property type="match status" value="1"/>
</dbReference>
<organism evidence="11 12">
    <name type="scientific">Bacillus spongiae</name>
    <dbReference type="NCBI Taxonomy" id="2683610"/>
    <lineage>
        <taxon>Bacteria</taxon>
        <taxon>Bacillati</taxon>
        <taxon>Bacillota</taxon>
        <taxon>Bacilli</taxon>
        <taxon>Bacillales</taxon>
        <taxon>Bacillaceae</taxon>
        <taxon>Bacillus</taxon>
    </lineage>
</organism>
<gene>
    <name evidence="11" type="ORF">WAK64_19585</name>
</gene>
<dbReference type="SUPFAM" id="SSF55874">
    <property type="entry name" value="ATPase domain of HSP90 chaperone/DNA topoisomerase II/histidine kinase"/>
    <property type="match status" value="1"/>
</dbReference>
<reference evidence="11 12" key="1">
    <citation type="journal article" date="2018" name="J. Microbiol.">
        <title>Bacillus spongiae sp. nov., isolated from sponge of Jeju Island.</title>
        <authorList>
            <person name="Lee G.E."/>
            <person name="Im W.T."/>
            <person name="Park J.S."/>
        </authorList>
    </citation>
    <scope>NUCLEOTIDE SEQUENCE [LARGE SCALE GENOMIC DNA]</scope>
    <source>
        <strain evidence="11 12">135PIL107-10</strain>
    </source>
</reference>
<keyword evidence="12" id="KW-1185">Reference proteome</keyword>
<dbReference type="CDD" id="cd00075">
    <property type="entry name" value="HATPase"/>
    <property type="match status" value="1"/>
</dbReference>
<dbReference type="Pfam" id="PF08447">
    <property type="entry name" value="PAS_3"/>
    <property type="match status" value="1"/>
</dbReference>
<dbReference type="EMBL" id="JBBAXC010000022">
    <property type="protein sequence ID" value="MEI5909257.1"/>
    <property type="molecule type" value="Genomic_DNA"/>
</dbReference>
<dbReference type="RefSeq" id="WP_336588697.1">
    <property type="nucleotide sequence ID" value="NZ_JBBAXC010000022.1"/>
</dbReference>
<dbReference type="SMART" id="SM00387">
    <property type="entry name" value="HATPase_c"/>
    <property type="match status" value="1"/>
</dbReference>
<evidence type="ECO:0000313" key="12">
    <source>
        <dbReference type="Proteomes" id="UP001312865"/>
    </source>
</evidence>
<dbReference type="InterPro" id="IPR003594">
    <property type="entry name" value="HATPase_dom"/>
</dbReference>
<keyword evidence="7 11" id="KW-0067">ATP-binding</keyword>
<dbReference type="EC" id="2.7.13.3" evidence="2"/>
<dbReference type="PROSITE" id="PS50112">
    <property type="entry name" value="PAS"/>
    <property type="match status" value="1"/>
</dbReference>
<dbReference type="NCBIfam" id="TIGR00229">
    <property type="entry name" value="sensory_box"/>
    <property type="match status" value="1"/>
</dbReference>
<evidence type="ECO:0000256" key="8">
    <source>
        <dbReference type="ARBA" id="ARBA00023012"/>
    </source>
</evidence>
<dbReference type="Pfam" id="PF02518">
    <property type="entry name" value="HATPase_c"/>
    <property type="match status" value="1"/>
</dbReference>
<name>A0ABU8HIZ0_9BACI</name>
<evidence type="ECO:0000256" key="6">
    <source>
        <dbReference type="ARBA" id="ARBA00022777"/>
    </source>
</evidence>
<dbReference type="SMART" id="SM00388">
    <property type="entry name" value="HisKA"/>
    <property type="match status" value="1"/>
</dbReference>
<evidence type="ECO:0000256" key="5">
    <source>
        <dbReference type="ARBA" id="ARBA00022741"/>
    </source>
</evidence>
<dbReference type="Gene3D" id="1.10.287.130">
    <property type="match status" value="1"/>
</dbReference>
<proteinExistence type="predicted"/>
<dbReference type="Proteomes" id="UP001312865">
    <property type="component" value="Unassembled WGS sequence"/>
</dbReference>
<dbReference type="InterPro" id="IPR003661">
    <property type="entry name" value="HisK_dim/P_dom"/>
</dbReference>
<keyword evidence="4" id="KW-0808">Transferase</keyword>
<dbReference type="InterPro" id="IPR004358">
    <property type="entry name" value="Sig_transdc_His_kin-like_C"/>
</dbReference>
<keyword evidence="6" id="KW-0418">Kinase</keyword>
<dbReference type="PANTHER" id="PTHR43065">
    <property type="entry name" value="SENSOR HISTIDINE KINASE"/>
    <property type="match status" value="1"/>
</dbReference>
<dbReference type="GO" id="GO:0005524">
    <property type="term" value="F:ATP binding"/>
    <property type="evidence" value="ECO:0007669"/>
    <property type="project" value="UniProtKB-KW"/>
</dbReference>
<dbReference type="InterPro" id="IPR000014">
    <property type="entry name" value="PAS"/>
</dbReference>
<dbReference type="InterPro" id="IPR036890">
    <property type="entry name" value="HATPase_C_sf"/>
</dbReference>
<comment type="catalytic activity">
    <reaction evidence="1">
        <text>ATP + protein L-histidine = ADP + protein N-phospho-L-histidine.</text>
        <dbReference type="EC" id="2.7.13.3"/>
    </reaction>
</comment>
<keyword evidence="5" id="KW-0547">Nucleotide-binding</keyword>
<dbReference type="PROSITE" id="PS50109">
    <property type="entry name" value="HIS_KIN"/>
    <property type="match status" value="1"/>
</dbReference>
<comment type="caution">
    <text evidence="11">The sequence shown here is derived from an EMBL/GenBank/DDBJ whole genome shotgun (WGS) entry which is preliminary data.</text>
</comment>
<dbReference type="CDD" id="cd00082">
    <property type="entry name" value="HisKA"/>
    <property type="match status" value="1"/>
</dbReference>